<keyword evidence="2" id="KW-1185">Reference proteome</keyword>
<dbReference type="EMBL" id="CM044701">
    <property type="protein sequence ID" value="KAI5683742.1"/>
    <property type="molecule type" value="Genomic_DNA"/>
</dbReference>
<protein>
    <submittedName>
        <fullName evidence="1">Uncharacterized protein</fullName>
    </submittedName>
</protein>
<proteinExistence type="predicted"/>
<evidence type="ECO:0000313" key="2">
    <source>
        <dbReference type="Proteomes" id="UP001060085"/>
    </source>
</evidence>
<reference evidence="2" key="1">
    <citation type="journal article" date="2023" name="Nat. Plants">
        <title>Single-cell RNA sequencing provides a high-resolution roadmap for understanding the multicellular compartmentation of specialized metabolism.</title>
        <authorList>
            <person name="Sun S."/>
            <person name="Shen X."/>
            <person name="Li Y."/>
            <person name="Li Y."/>
            <person name="Wang S."/>
            <person name="Li R."/>
            <person name="Zhang H."/>
            <person name="Shen G."/>
            <person name="Guo B."/>
            <person name="Wei J."/>
            <person name="Xu J."/>
            <person name="St-Pierre B."/>
            <person name="Chen S."/>
            <person name="Sun C."/>
        </authorList>
    </citation>
    <scope>NUCLEOTIDE SEQUENCE [LARGE SCALE GENOMIC DNA]</scope>
</reference>
<gene>
    <name evidence="1" type="ORF">M9H77_04970</name>
</gene>
<sequence>MGDKRKKMKLSAEKKRKKDKVQEVGQSDNKEESHKNKLSRKKKRRNDQIAESEAVPENKVYVEYASGEENLEGNRARDNKNRKLGKKKKKNEKKAGVNGSDHGAEDNPELQDGSTHSETQVEMNKEHIDTDSAVNIETSKSKKARKKNQHILSREDKDLSENRDSVEEDIYQISSGDEDCSKGMKKWIMEYHQRRPGLNVLQEKIDDFITEHEARVEQERKEREAQAEEHGWTVVVHHKGRKKTTDTESGVVVGSVATSTILDKMTKKKNKPVGLDFYRFQKREAHRSEIMMLQSKFEQDKKRIQQMRAARKFRPY</sequence>
<comment type="caution">
    <text evidence="1">The sequence shown here is derived from an EMBL/GenBank/DDBJ whole genome shotgun (WGS) entry which is preliminary data.</text>
</comment>
<name>A0ACC0CFY6_CATRO</name>
<dbReference type="Proteomes" id="UP001060085">
    <property type="component" value="Linkage Group LG01"/>
</dbReference>
<organism evidence="1 2">
    <name type="scientific">Catharanthus roseus</name>
    <name type="common">Madagascar periwinkle</name>
    <name type="synonym">Vinca rosea</name>
    <dbReference type="NCBI Taxonomy" id="4058"/>
    <lineage>
        <taxon>Eukaryota</taxon>
        <taxon>Viridiplantae</taxon>
        <taxon>Streptophyta</taxon>
        <taxon>Embryophyta</taxon>
        <taxon>Tracheophyta</taxon>
        <taxon>Spermatophyta</taxon>
        <taxon>Magnoliopsida</taxon>
        <taxon>eudicotyledons</taxon>
        <taxon>Gunneridae</taxon>
        <taxon>Pentapetalae</taxon>
        <taxon>asterids</taxon>
        <taxon>lamiids</taxon>
        <taxon>Gentianales</taxon>
        <taxon>Apocynaceae</taxon>
        <taxon>Rauvolfioideae</taxon>
        <taxon>Vinceae</taxon>
        <taxon>Catharanthinae</taxon>
        <taxon>Catharanthus</taxon>
    </lineage>
</organism>
<evidence type="ECO:0000313" key="1">
    <source>
        <dbReference type="EMBL" id="KAI5683742.1"/>
    </source>
</evidence>
<accession>A0ACC0CFY6</accession>